<protein>
    <submittedName>
        <fullName evidence="1">Uncharacterized protein</fullName>
    </submittedName>
</protein>
<organism evidence="1 2">
    <name type="scientific">Nephila pilipes</name>
    <name type="common">Giant wood spider</name>
    <name type="synonym">Nephila maculata</name>
    <dbReference type="NCBI Taxonomy" id="299642"/>
    <lineage>
        <taxon>Eukaryota</taxon>
        <taxon>Metazoa</taxon>
        <taxon>Ecdysozoa</taxon>
        <taxon>Arthropoda</taxon>
        <taxon>Chelicerata</taxon>
        <taxon>Arachnida</taxon>
        <taxon>Araneae</taxon>
        <taxon>Araneomorphae</taxon>
        <taxon>Entelegynae</taxon>
        <taxon>Araneoidea</taxon>
        <taxon>Nephilidae</taxon>
        <taxon>Nephila</taxon>
    </lineage>
</organism>
<keyword evidence="2" id="KW-1185">Reference proteome</keyword>
<reference evidence="1" key="1">
    <citation type="submission" date="2020-08" db="EMBL/GenBank/DDBJ databases">
        <title>Multicomponent nature underlies the extraordinary mechanical properties of spider dragline silk.</title>
        <authorList>
            <person name="Kono N."/>
            <person name="Nakamura H."/>
            <person name="Mori M."/>
            <person name="Yoshida Y."/>
            <person name="Ohtoshi R."/>
            <person name="Malay A.D."/>
            <person name="Moran D.A.P."/>
            <person name="Tomita M."/>
            <person name="Numata K."/>
            <person name="Arakawa K."/>
        </authorList>
    </citation>
    <scope>NUCLEOTIDE SEQUENCE</scope>
</reference>
<dbReference type="EMBL" id="BMAW01024151">
    <property type="protein sequence ID" value="GFT86646.1"/>
    <property type="molecule type" value="Genomic_DNA"/>
</dbReference>
<accession>A0A8X6PUU5</accession>
<dbReference type="Gene3D" id="3.30.420.10">
    <property type="entry name" value="Ribonuclease H-like superfamily/Ribonuclease H"/>
    <property type="match status" value="1"/>
</dbReference>
<dbReference type="Proteomes" id="UP000887013">
    <property type="component" value="Unassembled WGS sequence"/>
</dbReference>
<sequence>MASPQKQAEVLALFTEFKSATQTTSSVLPQSKSVHPNRKFDDVKRIQEISHSKFCNEFVLPQIEDLLLNIFFEQDGAPVHWSLEVRKNLDEKFPGLWIGRGGPTVWPPRSPE</sequence>
<comment type="caution">
    <text evidence="1">The sequence shown here is derived from an EMBL/GenBank/DDBJ whole genome shotgun (WGS) entry which is preliminary data.</text>
</comment>
<evidence type="ECO:0000313" key="1">
    <source>
        <dbReference type="EMBL" id="GFT86646.1"/>
    </source>
</evidence>
<gene>
    <name evidence="1" type="ORF">NPIL_642291</name>
</gene>
<dbReference type="PANTHER" id="PTHR47326">
    <property type="entry name" value="TRANSPOSABLE ELEMENT TC3 TRANSPOSASE-LIKE PROTEIN"/>
    <property type="match status" value="1"/>
</dbReference>
<dbReference type="GO" id="GO:0003676">
    <property type="term" value="F:nucleic acid binding"/>
    <property type="evidence" value="ECO:0007669"/>
    <property type="project" value="InterPro"/>
</dbReference>
<name>A0A8X6PUU5_NEPPI</name>
<dbReference type="InterPro" id="IPR036397">
    <property type="entry name" value="RNaseH_sf"/>
</dbReference>
<dbReference type="PANTHER" id="PTHR47326:SF1">
    <property type="entry name" value="HTH PSQ-TYPE DOMAIN-CONTAINING PROTEIN"/>
    <property type="match status" value="1"/>
</dbReference>
<dbReference type="AlphaFoldDB" id="A0A8X6PUU5"/>
<evidence type="ECO:0000313" key="2">
    <source>
        <dbReference type="Proteomes" id="UP000887013"/>
    </source>
</evidence>
<dbReference type="OrthoDB" id="6436917at2759"/>
<proteinExistence type="predicted"/>